<proteinExistence type="predicted"/>
<sequence length="68" mass="7082">MRRVVCLYAVPAATITCTVAGANRTAASAASATWLTNPTRVAISTIRESPTPASLPSQFHSPRVTLGI</sequence>
<comment type="caution">
    <text evidence="1">The sequence shown here is derived from an EMBL/GenBank/DDBJ whole genome shotgun (WGS) entry which is preliminary data.</text>
</comment>
<dbReference type="AlphaFoldDB" id="A0A426X1D6"/>
<evidence type="ECO:0000313" key="2">
    <source>
        <dbReference type="Proteomes" id="UP000287651"/>
    </source>
</evidence>
<name>A0A426X1D6_ENSVE</name>
<accession>A0A426X1D6</accession>
<protein>
    <submittedName>
        <fullName evidence="1">Uncharacterized protein</fullName>
    </submittedName>
</protein>
<dbReference type="EMBL" id="AMZH03029383">
    <property type="protein sequence ID" value="RRT33295.1"/>
    <property type="molecule type" value="Genomic_DNA"/>
</dbReference>
<gene>
    <name evidence="1" type="ORF">B296_00055815</name>
</gene>
<dbReference type="Proteomes" id="UP000287651">
    <property type="component" value="Unassembled WGS sequence"/>
</dbReference>
<organism evidence="1 2">
    <name type="scientific">Ensete ventricosum</name>
    <name type="common">Abyssinian banana</name>
    <name type="synonym">Musa ensete</name>
    <dbReference type="NCBI Taxonomy" id="4639"/>
    <lineage>
        <taxon>Eukaryota</taxon>
        <taxon>Viridiplantae</taxon>
        <taxon>Streptophyta</taxon>
        <taxon>Embryophyta</taxon>
        <taxon>Tracheophyta</taxon>
        <taxon>Spermatophyta</taxon>
        <taxon>Magnoliopsida</taxon>
        <taxon>Liliopsida</taxon>
        <taxon>Zingiberales</taxon>
        <taxon>Musaceae</taxon>
        <taxon>Ensete</taxon>
    </lineage>
</organism>
<evidence type="ECO:0000313" key="1">
    <source>
        <dbReference type="EMBL" id="RRT33295.1"/>
    </source>
</evidence>
<reference evidence="1 2" key="1">
    <citation type="journal article" date="2014" name="Agronomy (Basel)">
        <title>A Draft Genome Sequence for Ensete ventricosum, the Drought-Tolerant Tree Against Hunger.</title>
        <authorList>
            <person name="Harrison J."/>
            <person name="Moore K.A."/>
            <person name="Paszkiewicz K."/>
            <person name="Jones T."/>
            <person name="Grant M."/>
            <person name="Ambacheew D."/>
            <person name="Muzemil S."/>
            <person name="Studholme D.J."/>
        </authorList>
    </citation>
    <scope>NUCLEOTIDE SEQUENCE [LARGE SCALE GENOMIC DNA]</scope>
</reference>